<feature type="region of interest" description="Disordered" evidence="1">
    <location>
        <begin position="75"/>
        <end position="109"/>
    </location>
</feature>
<dbReference type="Proteomes" id="UP000092124">
    <property type="component" value="Unassembled WGS sequence"/>
</dbReference>
<keyword evidence="3" id="KW-1185">Reference proteome</keyword>
<evidence type="ECO:0000313" key="2">
    <source>
        <dbReference type="EMBL" id="OBS78295.1"/>
    </source>
</evidence>
<feature type="compositionally biased region" description="Basic and acidic residues" evidence="1">
    <location>
        <begin position="75"/>
        <end position="85"/>
    </location>
</feature>
<evidence type="ECO:0000256" key="1">
    <source>
        <dbReference type="SAM" id="MobiDB-lite"/>
    </source>
</evidence>
<dbReference type="Gene3D" id="3.30.230.10">
    <property type="match status" value="1"/>
</dbReference>
<evidence type="ECO:0000313" key="3">
    <source>
        <dbReference type="Proteomes" id="UP000092124"/>
    </source>
</evidence>
<proteinExistence type="predicted"/>
<dbReference type="InterPro" id="IPR014721">
    <property type="entry name" value="Ribsml_uS5_D2-typ_fold_subgr"/>
</dbReference>
<protein>
    <recommendedName>
        <fullName evidence="4">Ribosomal protein S5 C-terminal domain-containing protein</fullName>
    </recommendedName>
</protein>
<dbReference type="OrthoDB" id="10253125at2759"/>
<name>A0A1A6HK03_NEOLE</name>
<organism evidence="2 3">
    <name type="scientific">Neotoma lepida</name>
    <name type="common">Desert woodrat</name>
    <dbReference type="NCBI Taxonomy" id="56216"/>
    <lineage>
        <taxon>Eukaryota</taxon>
        <taxon>Metazoa</taxon>
        <taxon>Chordata</taxon>
        <taxon>Craniata</taxon>
        <taxon>Vertebrata</taxon>
        <taxon>Euteleostomi</taxon>
        <taxon>Mammalia</taxon>
        <taxon>Eutheria</taxon>
        <taxon>Euarchontoglires</taxon>
        <taxon>Glires</taxon>
        <taxon>Rodentia</taxon>
        <taxon>Myomorpha</taxon>
        <taxon>Muroidea</taxon>
        <taxon>Cricetidae</taxon>
        <taxon>Neotominae</taxon>
        <taxon>Neotoma</taxon>
    </lineage>
</organism>
<gene>
    <name evidence="2" type="ORF">A6R68_19320</name>
</gene>
<dbReference type="EMBL" id="LZPO01027459">
    <property type="protein sequence ID" value="OBS78295.1"/>
    <property type="molecule type" value="Genomic_DNA"/>
</dbReference>
<dbReference type="STRING" id="56216.A0A1A6HK03"/>
<accession>A0A1A6HK03</accession>
<evidence type="ECO:0008006" key="4">
    <source>
        <dbReference type="Google" id="ProtNLM"/>
    </source>
</evidence>
<dbReference type="AlphaFoldDB" id="A0A1A6HK03"/>
<comment type="caution">
    <text evidence="2">The sequence shown here is derived from an EMBL/GenBank/DDBJ whole genome shotgun (WGS) entry which is preliminary data.</text>
</comment>
<reference evidence="2 3" key="1">
    <citation type="submission" date="2016-06" db="EMBL/GenBank/DDBJ databases">
        <title>The Draft Genome Sequence and Annotation of the Desert Woodrat Neotoma lepida.</title>
        <authorList>
            <person name="Campbell M."/>
            <person name="Oakeson K.F."/>
            <person name="Yandell M."/>
            <person name="Halpert J.R."/>
            <person name="Dearing D."/>
        </authorList>
    </citation>
    <scope>NUCLEOTIDE SEQUENCE [LARGE SCALE GENOMIC DNA]</scope>
    <source>
        <strain evidence="2">417</strain>
        <tissue evidence="2">Liver</tissue>
    </source>
</reference>
<sequence length="127" mass="14415">MTATHQPGAALAPRGNFAKATFDAISKTYSYLTPNLWKETLFTKCPYQEFVDHLVRANTVTLPILLQELRDKLTADTKNKDEKGKPQTVGTHESYQPLLHFGSSTETETECDSFTEYLQRAKCRQEN</sequence>